<comment type="caution">
    <text evidence="1">The sequence shown here is derived from an EMBL/GenBank/DDBJ whole genome shotgun (WGS) entry which is preliminary data.</text>
</comment>
<gene>
    <name evidence="1" type="ORF">HBO26_03785</name>
</gene>
<accession>A0AB36CQP0</accession>
<sequence length="95" mass="11047">MTYEVIVEGFVLQVEVTRCENIPPVFNGWNSDWDFYGSRELEFKVDSAICYDEEGKRMDVDPLALPLLAKQYGREIETALWVEIDANTRRARWAA</sequence>
<evidence type="ECO:0000313" key="2">
    <source>
        <dbReference type="Proteomes" id="UP000548707"/>
    </source>
</evidence>
<proteinExistence type="predicted"/>
<dbReference type="AlphaFoldDB" id="A0AB36CQP0"/>
<reference evidence="1 2" key="1">
    <citation type="journal article" date="2020" name="Front. Microbiol.">
        <title>Genetic Organization of the aprX-lipA2 Operon Affects the Proteolytic Potential of Pseudomonas Species in Milk.</title>
        <authorList>
            <person name="Maier C."/>
            <person name="Huptas C."/>
            <person name="von Neubeck M."/>
            <person name="Scherer S."/>
            <person name="Wenning M."/>
            <person name="Lucking G."/>
        </authorList>
    </citation>
    <scope>NUCLEOTIDE SEQUENCE [LARGE SCALE GENOMIC DNA]</scope>
    <source>
        <strain evidence="1 2">WS 5114</strain>
    </source>
</reference>
<dbReference type="Proteomes" id="UP000548707">
    <property type="component" value="Unassembled WGS sequence"/>
</dbReference>
<evidence type="ECO:0000313" key="1">
    <source>
        <dbReference type="EMBL" id="NMZ78429.1"/>
    </source>
</evidence>
<protein>
    <submittedName>
        <fullName evidence="1">Uncharacterized protein</fullName>
    </submittedName>
</protein>
<name>A0AB36CQP0_9PSED</name>
<organism evidence="1 2">
    <name type="scientific">Pseudomonas mandelii</name>
    <dbReference type="NCBI Taxonomy" id="75612"/>
    <lineage>
        <taxon>Bacteria</taxon>
        <taxon>Pseudomonadati</taxon>
        <taxon>Pseudomonadota</taxon>
        <taxon>Gammaproteobacteria</taxon>
        <taxon>Pseudomonadales</taxon>
        <taxon>Pseudomonadaceae</taxon>
        <taxon>Pseudomonas</taxon>
    </lineage>
</organism>
<dbReference type="EMBL" id="JAAQXV010000001">
    <property type="protein sequence ID" value="NMZ78429.1"/>
    <property type="molecule type" value="Genomic_DNA"/>
</dbReference>